<proteinExistence type="predicted"/>
<evidence type="ECO:0000256" key="12">
    <source>
        <dbReference type="SAM" id="Phobius"/>
    </source>
</evidence>
<dbReference type="GO" id="GO:0008270">
    <property type="term" value="F:zinc ion binding"/>
    <property type="evidence" value="ECO:0007669"/>
    <property type="project" value="UniProtKB-KW"/>
</dbReference>
<organism evidence="14 15">
    <name type="scientific">Blepharisma stoltei</name>
    <dbReference type="NCBI Taxonomy" id="1481888"/>
    <lineage>
        <taxon>Eukaryota</taxon>
        <taxon>Sar</taxon>
        <taxon>Alveolata</taxon>
        <taxon>Ciliophora</taxon>
        <taxon>Postciliodesmatophora</taxon>
        <taxon>Heterotrichea</taxon>
        <taxon>Heterotrichida</taxon>
        <taxon>Blepharismidae</taxon>
        <taxon>Blepharisma</taxon>
    </lineage>
</organism>
<keyword evidence="4" id="KW-0479">Metal-binding</keyword>
<evidence type="ECO:0000256" key="6">
    <source>
        <dbReference type="ARBA" id="ARBA00022833"/>
    </source>
</evidence>
<keyword evidence="6" id="KW-0862">Zinc</keyword>
<comment type="subcellular location">
    <subcellularLocation>
        <location evidence="1">Endomembrane system</location>
        <topology evidence="1">Multi-pass membrane protein</topology>
    </subcellularLocation>
</comment>
<evidence type="ECO:0000256" key="4">
    <source>
        <dbReference type="ARBA" id="ARBA00022723"/>
    </source>
</evidence>
<dbReference type="GO" id="GO:0012505">
    <property type="term" value="C:endomembrane system"/>
    <property type="evidence" value="ECO:0007669"/>
    <property type="project" value="UniProtKB-SubCell"/>
</dbReference>
<keyword evidence="8 12" id="KW-0472">Membrane</keyword>
<evidence type="ECO:0000256" key="5">
    <source>
        <dbReference type="ARBA" id="ARBA00022771"/>
    </source>
</evidence>
<feature type="transmembrane region" description="Helical" evidence="12">
    <location>
        <begin position="6"/>
        <end position="21"/>
    </location>
</feature>
<dbReference type="InterPro" id="IPR001841">
    <property type="entry name" value="Znf_RING"/>
</dbReference>
<evidence type="ECO:0000256" key="7">
    <source>
        <dbReference type="ARBA" id="ARBA00022989"/>
    </source>
</evidence>
<evidence type="ECO:0000256" key="11">
    <source>
        <dbReference type="PROSITE-ProRule" id="PRU00175"/>
    </source>
</evidence>
<protein>
    <recommendedName>
        <fullName evidence="2">E3 ubiquitin-protein ligase RNF170</fullName>
    </recommendedName>
    <alternativeName>
        <fullName evidence="10">RING finger protein 170</fullName>
    </alternativeName>
    <alternativeName>
        <fullName evidence="9">RING-type E3 ubiquitin transferase RNF170</fullName>
    </alternativeName>
</protein>
<dbReference type="PROSITE" id="PS50089">
    <property type="entry name" value="ZF_RING_2"/>
    <property type="match status" value="1"/>
</dbReference>
<dbReference type="SMART" id="SM00184">
    <property type="entry name" value="RING"/>
    <property type="match status" value="1"/>
</dbReference>
<dbReference type="Pfam" id="PF13923">
    <property type="entry name" value="zf-C3HC4_2"/>
    <property type="match status" value="1"/>
</dbReference>
<dbReference type="Gene3D" id="3.30.40.10">
    <property type="entry name" value="Zinc/RING finger domain, C3HC4 (zinc finger)"/>
    <property type="match status" value="1"/>
</dbReference>
<dbReference type="PROSITE" id="PS00518">
    <property type="entry name" value="ZF_RING_1"/>
    <property type="match status" value="1"/>
</dbReference>
<evidence type="ECO:0000313" key="15">
    <source>
        <dbReference type="Proteomes" id="UP001162131"/>
    </source>
</evidence>
<dbReference type="EMBL" id="CAJZBQ010000012">
    <property type="protein sequence ID" value="CAG9314824.1"/>
    <property type="molecule type" value="Genomic_DNA"/>
</dbReference>
<dbReference type="InterPro" id="IPR013083">
    <property type="entry name" value="Znf_RING/FYVE/PHD"/>
</dbReference>
<evidence type="ECO:0000313" key="14">
    <source>
        <dbReference type="EMBL" id="CAG9314824.1"/>
    </source>
</evidence>
<dbReference type="Proteomes" id="UP001162131">
    <property type="component" value="Unassembled WGS sequence"/>
</dbReference>
<evidence type="ECO:0000256" key="8">
    <source>
        <dbReference type="ARBA" id="ARBA00023136"/>
    </source>
</evidence>
<dbReference type="InterPro" id="IPR038896">
    <property type="entry name" value="RNF170"/>
</dbReference>
<feature type="domain" description="RING-type" evidence="13">
    <location>
        <begin position="41"/>
        <end position="81"/>
    </location>
</feature>
<gene>
    <name evidence="14" type="ORF">BSTOLATCC_MIC11819</name>
</gene>
<dbReference type="PANTHER" id="PTHR22894:SF5">
    <property type="entry name" value="RING-TYPE DOMAIN-CONTAINING PROTEIN"/>
    <property type="match status" value="1"/>
</dbReference>
<accession>A0AAU9IH90</accession>
<dbReference type="AlphaFoldDB" id="A0AAU9IH90"/>
<evidence type="ECO:0000256" key="9">
    <source>
        <dbReference type="ARBA" id="ARBA00030110"/>
    </source>
</evidence>
<evidence type="ECO:0000256" key="2">
    <source>
        <dbReference type="ARBA" id="ARBA00014068"/>
    </source>
</evidence>
<keyword evidence="7 12" id="KW-1133">Transmembrane helix</keyword>
<keyword evidence="3 12" id="KW-0812">Transmembrane</keyword>
<feature type="transmembrane region" description="Helical" evidence="12">
    <location>
        <begin position="170"/>
        <end position="192"/>
    </location>
</feature>
<dbReference type="SUPFAM" id="SSF57850">
    <property type="entry name" value="RING/U-box"/>
    <property type="match status" value="1"/>
</dbReference>
<evidence type="ECO:0000256" key="3">
    <source>
        <dbReference type="ARBA" id="ARBA00022692"/>
    </source>
</evidence>
<dbReference type="Pfam" id="PF06803">
    <property type="entry name" value="DUF1232"/>
    <property type="match status" value="1"/>
</dbReference>
<keyword evidence="15" id="KW-1185">Reference proteome</keyword>
<evidence type="ECO:0000256" key="10">
    <source>
        <dbReference type="ARBA" id="ARBA00031107"/>
    </source>
</evidence>
<dbReference type="InterPro" id="IPR017907">
    <property type="entry name" value="Znf_RING_CS"/>
</dbReference>
<keyword evidence="5 11" id="KW-0863">Zinc-finger</keyword>
<comment type="caution">
    <text evidence="14">The sequence shown here is derived from an EMBL/GenBank/DDBJ whole genome shotgun (WGS) entry which is preliminary data.</text>
</comment>
<reference evidence="14" key="1">
    <citation type="submission" date="2021-09" db="EMBL/GenBank/DDBJ databases">
        <authorList>
            <consortium name="AG Swart"/>
            <person name="Singh M."/>
            <person name="Singh A."/>
            <person name="Seah K."/>
            <person name="Emmerich C."/>
        </authorList>
    </citation>
    <scope>NUCLEOTIDE SEQUENCE</scope>
    <source>
        <strain evidence="14">ATCC30299</strain>
    </source>
</reference>
<sequence length="206" mass="23783">MHHYVAAAIVVIFIFVASYLLKPKIIVDPRRPERVYRSDECLLCLDRVNNPVQTSCGHEYCGQCIIQVWKHDRSLSCPACRTSVHLLFPDFQETEETKELMKEINTFNSDRYPRTIWQTIVEAPTLLLRFIISGDFLRIFRFWKVILLVAFCVVYVMLPEDIINEAEVGPIGSIDDLVVAILSLLCASISYYNRIRRLSADRLVAN</sequence>
<dbReference type="PANTHER" id="PTHR22894">
    <property type="entry name" value="RING-TYPE DOMAIN-CONTAINING PROTEIN"/>
    <property type="match status" value="1"/>
</dbReference>
<dbReference type="InterPro" id="IPR010652">
    <property type="entry name" value="DUF1232"/>
</dbReference>
<dbReference type="GO" id="GO:0061630">
    <property type="term" value="F:ubiquitin protein ligase activity"/>
    <property type="evidence" value="ECO:0007669"/>
    <property type="project" value="InterPro"/>
</dbReference>
<evidence type="ECO:0000256" key="1">
    <source>
        <dbReference type="ARBA" id="ARBA00004127"/>
    </source>
</evidence>
<name>A0AAU9IH90_9CILI</name>
<feature type="transmembrane region" description="Helical" evidence="12">
    <location>
        <begin position="139"/>
        <end position="158"/>
    </location>
</feature>
<evidence type="ECO:0000259" key="13">
    <source>
        <dbReference type="PROSITE" id="PS50089"/>
    </source>
</evidence>